<feature type="compositionally biased region" description="Low complexity" evidence="4">
    <location>
        <begin position="59"/>
        <end position="85"/>
    </location>
</feature>
<dbReference type="Gene3D" id="1.10.10.10">
    <property type="entry name" value="Winged helix-like DNA-binding domain superfamily/Winged helix DNA-binding domain"/>
    <property type="match status" value="1"/>
</dbReference>
<feature type="region of interest" description="Disordered" evidence="4">
    <location>
        <begin position="1"/>
        <end position="96"/>
    </location>
</feature>
<dbReference type="GO" id="GO:0003700">
    <property type="term" value="F:DNA-binding transcription factor activity"/>
    <property type="evidence" value="ECO:0007669"/>
    <property type="project" value="TreeGrafter"/>
</dbReference>
<dbReference type="InterPro" id="IPR050707">
    <property type="entry name" value="HTH_MetabolicPath_Reg"/>
</dbReference>
<dbReference type="PANTHER" id="PTHR30136">
    <property type="entry name" value="HELIX-TURN-HELIX TRANSCRIPTIONAL REGULATOR, ICLR FAMILY"/>
    <property type="match status" value="1"/>
</dbReference>
<evidence type="ECO:0000313" key="7">
    <source>
        <dbReference type="EMBL" id="SCE85514.1"/>
    </source>
</evidence>
<dbReference type="Proteomes" id="UP000198224">
    <property type="component" value="Chromosome I"/>
</dbReference>
<sequence>MDATARSGATPADPSAPAAGLPSQADGVAVQADGLAGRADGSAERARGPAGRADGSAERAGGPAGRADTGAGRADTGAGQADTGAGQAGGVTGRVGEASQTLDRGLRLLHLVADVPGGLTVTEAAHQLGIGRAAVYRLVSPLIGHGMLRRDSDGRLRLGAGLLHLARRAQPLLAEGALPALRRLAEQAGATAHLTVVEAGDGVALAVVEPSWTSFHVAYRAGARHPLDRGAAGRAILAGRTGLAEPVSSSGELQAGAYGVAAPVLGVPGLEASVGVVALAPLDVDTIGPQVRAAAEAIANALS</sequence>
<dbReference type="Pfam" id="PF09339">
    <property type="entry name" value="HTH_IclR"/>
    <property type="match status" value="1"/>
</dbReference>
<feature type="domain" description="HTH iclR-type" evidence="5">
    <location>
        <begin position="99"/>
        <end position="160"/>
    </location>
</feature>
<dbReference type="GO" id="GO:0003677">
    <property type="term" value="F:DNA binding"/>
    <property type="evidence" value="ECO:0007669"/>
    <property type="project" value="UniProtKB-KW"/>
</dbReference>
<gene>
    <name evidence="7" type="ORF">GA0070612_1631</name>
</gene>
<evidence type="ECO:0000256" key="3">
    <source>
        <dbReference type="ARBA" id="ARBA00023163"/>
    </source>
</evidence>
<evidence type="ECO:0000313" key="8">
    <source>
        <dbReference type="Proteomes" id="UP000198224"/>
    </source>
</evidence>
<dbReference type="PROSITE" id="PS51078">
    <property type="entry name" value="ICLR_ED"/>
    <property type="match status" value="1"/>
</dbReference>
<keyword evidence="1" id="KW-0805">Transcription regulation</keyword>
<evidence type="ECO:0000256" key="4">
    <source>
        <dbReference type="SAM" id="MobiDB-lite"/>
    </source>
</evidence>
<dbReference type="Pfam" id="PF01614">
    <property type="entry name" value="IclR_C"/>
    <property type="match status" value="1"/>
</dbReference>
<keyword evidence="3" id="KW-0804">Transcription</keyword>
<evidence type="ECO:0000256" key="1">
    <source>
        <dbReference type="ARBA" id="ARBA00023015"/>
    </source>
</evidence>
<dbReference type="GO" id="GO:0045892">
    <property type="term" value="P:negative regulation of DNA-templated transcription"/>
    <property type="evidence" value="ECO:0007669"/>
    <property type="project" value="TreeGrafter"/>
</dbReference>
<accession>A0A1C4VNC5</accession>
<organism evidence="7 8">
    <name type="scientific">Micromonospora chokoriensis</name>
    <dbReference type="NCBI Taxonomy" id="356851"/>
    <lineage>
        <taxon>Bacteria</taxon>
        <taxon>Bacillati</taxon>
        <taxon>Actinomycetota</taxon>
        <taxon>Actinomycetes</taxon>
        <taxon>Micromonosporales</taxon>
        <taxon>Micromonosporaceae</taxon>
        <taxon>Micromonospora</taxon>
    </lineage>
</organism>
<dbReference type="InterPro" id="IPR005471">
    <property type="entry name" value="Tscrpt_reg_IclR_N"/>
</dbReference>
<dbReference type="Gene3D" id="3.30.450.40">
    <property type="match status" value="1"/>
</dbReference>
<protein>
    <submittedName>
        <fullName evidence="7">DNA-binding transcriptional regulator, IclR family</fullName>
    </submittedName>
</protein>
<dbReference type="InterPro" id="IPR014757">
    <property type="entry name" value="Tscrpt_reg_IclR_C"/>
</dbReference>
<proteinExistence type="predicted"/>
<name>A0A1C4VNC5_9ACTN</name>
<evidence type="ECO:0000259" key="5">
    <source>
        <dbReference type="PROSITE" id="PS51077"/>
    </source>
</evidence>
<dbReference type="AlphaFoldDB" id="A0A1C4VNC5"/>
<dbReference type="SUPFAM" id="SSF55781">
    <property type="entry name" value="GAF domain-like"/>
    <property type="match status" value="1"/>
</dbReference>
<evidence type="ECO:0000256" key="2">
    <source>
        <dbReference type="ARBA" id="ARBA00023125"/>
    </source>
</evidence>
<reference evidence="8" key="1">
    <citation type="submission" date="2016-06" db="EMBL/GenBank/DDBJ databases">
        <authorList>
            <person name="Varghese N."/>
            <person name="Submissions Spin"/>
        </authorList>
    </citation>
    <scope>NUCLEOTIDE SEQUENCE [LARGE SCALE GENOMIC DNA]</scope>
    <source>
        <strain evidence="8">DSM 45160</strain>
    </source>
</reference>
<dbReference type="EMBL" id="LT607409">
    <property type="protein sequence ID" value="SCE85514.1"/>
    <property type="molecule type" value="Genomic_DNA"/>
</dbReference>
<feature type="domain" description="IclR-ED" evidence="6">
    <location>
        <begin position="154"/>
        <end position="303"/>
    </location>
</feature>
<evidence type="ECO:0000259" key="6">
    <source>
        <dbReference type="PROSITE" id="PS51078"/>
    </source>
</evidence>
<keyword evidence="8" id="KW-1185">Reference proteome</keyword>
<dbReference type="PANTHER" id="PTHR30136:SF24">
    <property type="entry name" value="HTH-TYPE TRANSCRIPTIONAL REPRESSOR ALLR"/>
    <property type="match status" value="1"/>
</dbReference>
<dbReference type="InterPro" id="IPR036388">
    <property type="entry name" value="WH-like_DNA-bd_sf"/>
</dbReference>
<dbReference type="InterPro" id="IPR036390">
    <property type="entry name" value="WH_DNA-bd_sf"/>
</dbReference>
<dbReference type="SUPFAM" id="SSF46785">
    <property type="entry name" value="Winged helix' DNA-binding domain"/>
    <property type="match status" value="1"/>
</dbReference>
<dbReference type="SMART" id="SM00346">
    <property type="entry name" value="HTH_ICLR"/>
    <property type="match status" value="1"/>
</dbReference>
<dbReference type="PROSITE" id="PS51077">
    <property type="entry name" value="HTH_ICLR"/>
    <property type="match status" value="1"/>
</dbReference>
<dbReference type="InterPro" id="IPR029016">
    <property type="entry name" value="GAF-like_dom_sf"/>
</dbReference>
<keyword evidence="2 7" id="KW-0238">DNA-binding</keyword>